<dbReference type="InterPro" id="IPR005119">
    <property type="entry name" value="LysR_subst-bd"/>
</dbReference>
<dbReference type="eggNOG" id="COG0583">
    <property type="taxonomic scope" value="Bacteria"/>
</dbReference>
<dbReference type="InterPro" id="IPR036390">
    <property type="entry name" value="WH_DNA-bd_sf"/>
</dbReference>
<evidence type="ECO:0000259" key="5">
    <source>
        <dbReference type="PROSITE" id="PS50931"/>
    </source>
</evidence>
<reference evidence="6 7" key="1">
    <citation type="journal article" date="2016" name="Int. J. Mol. Sci.">
        <title>Comparative genomics of the extreme acidophile Acidithiobacillus thiooxidans reveals intraspecific divergence and niche adaptation.</title>
        <authorList>
            <person name="Zhang X."/>
            <person name="Feng X."/>
            <person name="Tao J."/>
            <person name="Ma L."/>
            <person name="Xiao Y."/>
            <person name="Liang Y."/>
            <person name="Liu X."/>
            <person name="Yin H."/>
        </authorList>
    </citation>
    <scope>NUCLEOTIDE SEQUENCE [LARGE SCALE GENOMIC DNA]</scope>
    <source>
        <strain evidence="6 7">A02</strain>
    </source>
</reference>
<evidence type="ECO:0000256" key="3">
    <source>
        <dbReference type="ARBA" id="ARBA00023125"/>
    </source>
</evidence>
<dbReference type="SUPFAM" id="SSF53850">
    <property type="entry name" value="Periplasmic binding protein-like II"/>
    <property type="match status" value="1"/>
</dbReference>
<dbReference type="GO" id="GO:0000976">
    <property type="term" value="F:transcription cis-regulatory region binding"/>
    <property type="evidence" value="ECO:0007669"/>
    <property type="project" value="TreeGrafter"/>
</dbReference>
<proteinExistence type="inferred from homology"/>
<dbReference type="PRINTS" id="PR00039">
    <property type="entry name" value="HTHLYSR"/>
</dbReference>
<sequence>MADDEQLLSLLAIAEHGSISAAAEHLHRGQSAISERLRKLTELVGEPLYTREINGVKLTQAGAVLIPDIERLRRVLRDIDSIIRRRQRLMEGELNIVSTSLIANYYLPPFLTRFRQQYPGINLYIKSGERYWKDAAAGEVDVFFYEGDSDLPELPDYFESVPWQDNEIVIVTPLQHPLAGRQNVSFEELESYPIIWREPGSAVRGAIEKEFRRRGIVPRHFIEVADIESVGTMINANLGIGFMSKRVLDKRSDWQVATATLESHQMVCLNFMAAPQPDRRSIMLQKFLEMIENPENLT</sequence>
<evidence type="ECO:0000313" key="7">
    <source>
        <dbReference type="Proteomes" id="UP000094893"/>
    </source>
</evidence>
<dbReference type="STRING" id="930.GCA_002079865_00186"/>
<dbReference type="AlphaFoldDB" id="A0A1C2IVL5"/>
<keyword evidence="2" id="KW-0805">Transcription regulation</keyword>
<keyword evidence="4" id="KW-0804">Transcription</keyword>
<dbReference type="CDD" id="cd05466">
    <property type="entry name" value="PBP2_LTTR_substrate"/>
    <property type="match status" value="1"/>
</dbReference>
<dbReference type="Proteomes" id="UP000094893">
    <property type="component" value="Unassembled WGS sequence"/>
</dbReference>
<dbReference type="Pfam" id="PF00126">
    <property type="entry name" value="HTH_1"/>
    <property type="match status" value="1"/>
</dbReference>
<dbReference type="Gene3D" id="3.40.190.290">
    <property type="match status" value="1"/>
</dbReference>
<accession>A0A1C2IVL5</accession>
<name>A0A1C2IVL5_ACITH</name>
<feature type="domain" description="HTH lysR-type" evidence="5">
    <location>
        <begin position="6"/>
        <end position="59"/>
    </location>
</feature>
<organism evidence="6 7">
    <name type="scientific">Acidithiobacillus thiooxidans</name>
    <name type="common">Thiobacillus thiooxidans</name>
    <dbReference type="NCBI Taxonomy" id="930"/>
    <lineage>
        <taxon>Bacteria</taxon>
        <taxon>Pseudomonadati</taxon>
        <taxon>Pseudomonadota</taxon>
        <taxon>Acidithiobacillia</taxon>
        <taxon>Acidithiobacillales</taxon>
        <taxon>Acidithiobacillaceae</taxon>
        <taxon>Acidithiobacillus</taxon>
    </lineage>
</organism>
<dbReference type="PANTHER" id="PTHR30126">
    <property type="entry name" value="HTH-TYPE TRANSCRIPTIONAL REGULATOR"/>
    <property type="match status" value="1"/>
</dbReference>
<dbReference type="Gene3D" id="1.10.10.10">
    <property type="entry name" value="Winged helix-like DNA-binding domain superfamily/Winged helix DNA-binding domain"/>
    <property type="match status" value="1"/>
</dbReference>
<evidence type="ECO:0000256" key="1">
    <source>
        <dbReference type="ARBA" id="ARBA00009437"/>
    </source>
</evidence>
<evidence type="ECO:0000313" key="6">
    <source>
        <dbReference type="EMBL" id="OCX77272.1"/>
    </source>
</evidence>
<dbReference type="Pfam" id="PF03466">
    <property type="entry name" value="LysR_substrate"/>
    <property type="match status" value="1"/>
</dbReference>
<keyword evidence="3" id="KW-0238">DNA-binding</keyword>
<evidence type="ECO:0000256" key="2">
    <source>
        <dbReference type="ARBA" id="ARBA00023015"/>
    </source>
</evidence>
<comment type="similarity">
    <text evidence="1">Belongs to the LysR transcriptional regulatory family.</text>
</comment>
<dbReference type="InterPro" id="IPR000847">
    <property type="entry name" value="LysR_HTH_N"/>
</dbReference>
<dbReference type="InterPro" id="IPR036388">
    <property type="entry name" value="WH-like_DNA-bd_sf"/>
</dbReference>
<dbReference type="RefSeq" id="WP_024895071.1">
    <property type="nucleotide sequence ID" value="NZ_JABBDU010000158.1"/>
</dbReference>
<dbReference type="EMBL" id="LWSA01000006">
    <property type="protein sequence ID" value="OCX77272.1"/>
    <property type="molecule type" value="Genomic_DNA"/>
</dbReference>
<dbReference type="GO" id="GO:0003700">
    <property type="term" value="F:DNA-binding transcription factor activity"/>
    <property type="evidence" value="ECO:0007669"/>
    <property type="project" value="InterPro"/>
</dbReference>
<dbReference type="SUPFAM" id="SSF46785">
    <property type="entry name" value="Winged helix' DNA-binding domain"/>
    <property type="match status" value="1"/>
</dbReference>
<gene>
    <name evidence="6" type="ORF">A6P07_00460</name>
</gene>
<protein>
    <submittedName>
        <fullName evidence="6">LysR family transcriptional regulator</fullName>
    </submittedName>
</protein>
<comment type="caution">
    <text evidence="6">The sequence shown here is derived from an EMBL/GenBank/DDBJ whole genome shotgun (WGS) entry which is preliminary data.</text>
</comment>
<dbReference type="PANTHER" id="PTHR30126:SF39">
    <property type="entry name" value="HTH-TYPE TRANSCRIPTIONAL REGULATOR CYSL"/>
    <property type="match status" value="1"/>
</dbReference>
<dbReference type="PROSITE" id="PS50931">
    <property type="entry name" value="HTH_LYSR"/>
    <property type="match status" value="1"/>
</dbReference>
<evidence type="ECO:0000256" key="4">
    <source>
        <dbReference type="ARBA" id="ARBA00023163"/>
    </source>
</evidence>